<name>A0A0P1BD12_9BASI</name>
<feature type="region of interest" description="Disordered" evidence="1">
    <location>
        <begin position="138"/>
        <end position="183"/>
    </location>
</feature>
<keyword evidence="3" id="KW-0396">Initiation factor</keyword>
<feature type="compositionally biased region" description="Low complexity" evidence="1">
    <location>
        <begin position="356"/>
        <end position="366"/>
    </location>
</feature>
<evidence type="ECO:0000313" key="3">
    <source>
        <dbReference type="EMBL" id="CEH13936.1"/>
    </source>
</evidence>
<dbReference type="Proteomes" id="UP000054845">
    <property type="component" value="Unassembled WGS sequence"/>
</dbReference>
<dbReference type="Pfam" id="PF10406">
    <property type="entry name" value="TAF8_C"/>
    <property type="match status" value="1"/>
</dbReference>
<feature type="compositionally biased region" description="Low complexity" evidence="1">
    <location>
        <begin position="401"/>
        <end position="421"/>
    </location>
</feature>
<keyword evidence="3" id="KW-0648">Protein biosynthesis</keyword>
<sequence length="487" mass="52414">MGAALRSAGFEQVDASALDRLSRDFDAFFTTICAYSVLQARTRRAQIHDVVSTFDSLGDAFSMQALRDFAHGPTLSPKVGEMTPAANEQRGETTRHERNLQHFAPCAAAREAEREQRTQQAGTTPAWAMLGSGFLGSSERRESELEALNVSSSEDGASDEEADARSRSGKRRRFAHQVPARATCQRDKIVPTSADDNPEHVFGVPARLADDVQCEEIPAWLPAFPDGHTWKRTPVFPQSTSTSLRPLELVELKLEHSRLTQEALARLIRSTDAASSGSKFRAGAVSKSRSDAYSWAPFAKSNEVAPASQPKAEEHYGTRSRTRTNTQPAAQGAAGVQADSPLSSPPPSQLTSGDNALASSDAASLSTPNEPRKRAKLALRLRVGSNRSSNASEVFDGTSFPASHGSMGPPMSSSPAPIGASSTMATDERYINPPIPQSAMVPSSMLTPMFESNPRTNGGTPDAVVEEDPLPQAVHYRSQKVTRTARK</sequence>
<protein>
    <submittedName>
        <fullName evidence="3">TRANSCRIPTION INITIATION FACTOR TFIID SUBUNIT 8</fullName>
    </submittedName>
</protein>
<proteinExistence type="predicted"/>
<evidence type="ECO:0000259" key="2">
    <source>
        <dbReference type="Pfam" id="PF10406"/>
    </source>
</evidence>
<evidence type="ECO:0000313" key="4">
    <source>
        <dbReference type="Proteomes" id="UP000054845"/>
    </source>
</evidence>
<feature type="region of interest" description="Disordered" evidence="1">
    <location>
        <begin position="302"/>
        <end position="373"/>
    </location>
</feature>
<feature type="region of interest" description="Disordered" evidence="1">
    <location>
        <begin position="385"/>
        <end position="421"/>
    </location>
</feature>
<dbReference type="EMBL" id="CCYA01000238">
    <property type="protein sequence ID" value="CEH13936.1"/>
    <property type="molecule type" value="Genomic_DNA"/>
</dbReference>
<feature type="compositionally biased region" description="Low complexity" evidence="1">
    <location>
        <begin position="146"/>
        <end position="155"/>
    </location>
</feature>
<feature type="compositionally biased region" description="Low complexity" evidence="1">
    <location>
        <begin position="329"/>
        <end position="342"/>
    </location>
</feature>
<feature type="region of interest" description="Disordered" evidence="1">
    <location>
        <begin position="437"/>
        <end position="472"/>
    </location>
</feature>
<dbReference type="GO" id="GO:0003743">
    <property type="term" value="F:translation initiation factor activity"/>
    <property type="evidence" value="ECO:0007669"/>
    <property type="project" value="UniProtKB-KW"/>
</dbReference>
<dbReference type="AlphaFoldDB" id="A0A0P1BD12"/>
<feature type="domain" description="Transcription factor TFIID subunit 8 C-terminal" evidence="2">
    <location>
        <begin position="217"/>
        <end position="267"/>
    </location>
</feature>
<dbReference type="STRING" id="401625.A0A0P1BD12"/>
<reference evidence="3 4" key="1">
    <citation type="submission" date="2014-09" db="EMBL/GenBank/DDBJ databases">
        <authorList>
            <person name="Magalhaes I.L.F."/>
            <person name="Oliveira U."/>
            <person name="Santos F.R."/>
            <person name="Vidigal T.H.D.A."/>
            <person name="Brescovit A.D."/>
            <person name="Santos A.J."/>
        </authorList>
    </citation>
    <scope>NUCLEOTIDE SEQUENCE [LARGE SCALE GENOMIC DNA]</scope>
</reference>
<dbReference type="OrthoDB" id="436852at2759"/>
<dbReference type="CDD" id="cd00076">
    <property type="entry name" value="HFD_SF"/>
    <property type="match status" value="1"/>
</dbReference>
<organism evidence="3 4">
    <name type="scientific">Ceraceosorus bombacis</name>
    <dbReference type="NCBI Taxonomy" id="401625"/>
    <lineage>
        <taxon>Eukaryota</taxon>
        <taxon>Fungi</taxon>
        <taxon>Dikarya</taxon>
        <taxon>Basidiomycota</taxon>
        <taxon>Ustilaginomycotina</taxon>
        <taxon>Exobasidiomycetes</taxon>
        <taxon>Ceraceosorales</taxon>
        <taxon>Ceraceosoraceae</taxon>
        <taxon>Ceraceosorus</taxon>
    </lineage>
</organism>
<keyword evidence="4" id="KW-1185">Reference proteome</keyword>
<evidence type="ECO:0000256" key="1">
    <source>
        <dbReference type="SAM" id="MobiDB-lite"/>
    </source>
</evidence>
<feature type="region of interest" description="Disordered" evidence="1">
    <location>
        <begin position="73"/>
        <end position="96"/>
    </location>
</feature>
<feature type="region of interest" description="Disordered" evidence="1">
    <location>
        <begin position="112"/>
        <end position="131"/>
    </location>
</feature>
<accession>A0A0P1BD12</accession>
<dbReference type="CDD" id="cd08049">
    <property type="entry name" value="TAF8"/>
    <property type="match status" value="1"/>
</dbReference>
<dbReference type="InterPro" id="IPR019473">
    <property type="entry name" value="TFIID_su8_C"/>
</dbReference>